<evidence type="ECO:0000256" key="1">
    <source>
        <dbReference type="ARBA" id="ARBA00022741"/>
    </source>
</evidence>
<dbReference type="GO" id="GO:0036297">
    <property type="term" value="P:interstrand cross-link repair"/>
    <property type="evidence" value="ECO:0007669"/>
    <property type="project" value="TreeGrafter"/>
</dbReference>
<dbReference type="GO" id="GO:0045003">
    <property type="term" value="P:double-strand break repair via synthesis-dependent strand annealing"/>
    <property type="evidence" value="ECO:0007669"/>
    <property type="project" value="TreeGrafter"/>
</dbReference>
<dbReference type="GO" id="GO:0043138">
    <property type="term" value="F:3'-5' DNA helicase activity"/>
    <property type="evidence" value="ECO:0007669"/>
    <property type="project" value="TreeGrafter"/>
</dbReference>
<dbReference type="EMBL" id="LBMM01011663">
    <property type="protein sequence ID" value="KMQ86712.1"/>
    <property type="molecule type" value="Genomic_DNA"/>
</dbReference>
<dbReference type="InterPro" id="IPR001650">
    <property type="entry name" value="Helicase_C-like"/>
</dbReference>
<accession>A0A0J7K8P1</accession>
<dbReference type="PaxDb" id="67767-A0A0J7K8P1"/>
<keyword evidence="2" id="KW-0378">Hydrolase</keyword>
<evidence type="ECO:0000256" key="4">
    <source>
        <dbReference type="ARBA" id="ARBA00022840"/>
    </source>
</evidence>
<dbReference type="GO" id="GO:0009378">
    <property type="term" value="F:four-way junction helicase activity"/>
    <property type="evidence" value="ECO:0007669"/>
    <property type="project" value="TreeGrafter"/>
</dbReference>
<dbReference type="Pfam" id="PF00271">
    <property type="entry name" value="Helicase_C"/>
    <property type="match status" value="1"/>
</dbReference>
<dbReference type="GO" id="GO:0000400">
    <property type="term" value="F:four-way junction DNA binding"/>
    <property type="evidence" value="ECO:0007669"/>
    <property type="project" value="TreeGrafter"/>
</dbReference>
<name>A0A0J7K8P1_LASNI</name>
<dbReference type="GO" id="GO:0016787">
    <property type="term" value="F:hydrolase activity"/>
    <property type="evidence" value="ECO:0007669"/>
    <property type="project" value="UniProtKB-KW"/>
</dbReference>
<dbReference type="Gene3D" id="3.40.50.300">
    <property type="entry name" value="P-loop containing nucleotide triphosphate hydrolases"/>
    <property type="match status" value="1"/>
</dbReference>
<organism evidence="7 8">
    <name type="scientific">Lasius niger</name>
    <name type="common">Black garden ant</name>
    <dbReference type="NCBI Taxonomy" id="67767"/>
    <lineage>
        <taxon>Eukaryota</taxon>
        <taxon>Metazoa</taxon>
        <taxon>Ecdysozoa</taxon>
        <taxon>Arthropoda</taxon>
        <taxon>Hexapoda</taxon>
        <taxon>Insecta</taxon>
        <taxon>Pterygota</taxon>
        <taxon>Neoptera</taxon>
        <taxon>Endopterygota</taxon>
        <taxon>Hymenoptera</taxon>
        <taxon>Apocrita</taxon>
        <taxon>Aculeata</taxon>
        <taxon>Formicoidea</taxon>
        <taxon>Formicidae</taxon>
        <taxon>Formicinae</taxon>
        <taxon>Lasius</taxon>
        <taxon>Lasius</taxon>
    </lineage>
</organism>
<evidence type="ECO:0000313" key="7">
    <source>
        <dbReference type="EMBL" id="KMQ86712.1"/>
    </source>
</evidence>
<feature type="region of interest" description="Disordered" evidence="5">
    <location>
        <begin position="295"/>
        <end position="314"/>
    </location>
</feature>
<dbReference type="STRING" id="67767.A0A0J7K8P1"/>
<dbReference type="Proteomes" id="UP000036403">
    <property type="component" value="Unassembled WGS sequence"/>
</dbReference>
<dbReference type="SMART" id="SM00490">
    <property type="entry name" value="HELICc"/>
    <property type="match status" value="1"/>
</dbReference>
<evidence type="ECO:0000256" key="5">
    <source>
        <dbReference type="SAM" id="MobiDB-lite"/>
    </source>
</evidence>
<protein>
    <submittedName>
        <fullName evidence="7">Fanconi anemia group m protein</fullName>
    </submittedName>
</protein>
<keyword evidence="1" id="KW-0547">Nucleotide-binding</keyword>
<evidence type="ECO:0000313" key="8">
    <source>
        <dbReference type="Proteomes" id="UP000036403"/>
    </source>
</evidence>
<keyword evidence="8" id="KW-1185">Reference proteome</keyword>
<dbReference type="SUPFAM" id="SSF52540">
    <property type="entry name" value="P-loop containing nucleoside triphosphate hydrolases"/>
    <property type="match status" value="1"/>
</dbReference>
<dbReference type="PROSITE" id="PS51194">
    <property type="entry name" value="HELICASE_CTER"/>
    <property type="match status" value="1"/>
</dbReference>
<dbReference type="InterPro" id="IPR027417">
    <property type="entry name" value="P-loop_NTPase"/>
</dbReference>
<proteinExistence type="predicted"/>
<sequence>MYYELKLQIYLKEGEFKAKTDKSGNYGQIMKTLNILLTMYHAYELMIRHGLRAFCKFYETHSDKFWMHNENQLQSLLHDIQTYLGPFPDILPNGHVPEISVDLVFGHNKFYKLKELLEHHFKSKNGDRQDTRAIVFVEYRDIVNEVYILLLKSKPVIRPQMFVGQASQKQKQQIKALEDFRSNRVNVLISTSIGEEGLDVGEVDLIICFDVSQHSPIRLVQRMGRTGRKRDGHIIVLVTDGKEHENLKSTLSKRDSLNNKILNTNNIFSSLYENNPRMIPSQFTPECFKMHIIAPPKTPNVKGKRKKKGNEKKEIKKKNEAFITKQKEIESNNLHSTINPNNVKLLSDDNAGVDFLTLCAVKRSEEEISSETVRKMDTTYIPTPKSVKDLFNFILPDIEVIDCLPFFTGFKDISLAEEKGYEDDLSTQCKNNEDENIHNNNDCIDIDDNNFWCTIRNEKNIDDNEIRFEDILDESSDSNKTTISHLDQQVRDIEINSLNIKASVSDTKDDNKVITDIEVSNNTTDLESSLFENILNESLSSIEDDVENEEMSRQNIVSSNSPNVSANIENINVTSENIVNTCDDKDEMQDLDFNSDDDINEFVRHKSSRNKSIHNSRVDESLLSITQAIDVIAGVNKGLKISPKPSVCKEKSIDENSTGWISVNTKNETKIGKRNTNFDFPDDSDEDFMITEDNVKKFNELGSCYFRDMSKN</sequence>
<keyword evidence="4" id="KW-0067">ATP-binding</keyword>
<evidence type="ECO:0000259" key="6">
    <source>
        <dbReference type="PROSITE" id="PS51194"/>
    </source>
</evidence>
<evidence type="ECO:0000256" key="2">
    <source>
        <dbReference type="ARBA" id="ARBA00022801"/>
    </source>
</evidence>
<dbReference type="GO" id="GO:0005524">
    <property type="term" value="F:ATP binding"/>
    <property type="evidence" value="ECO:0007669"/>
    <property type="project" value="UniProtKB-KW"/>
</dbReference>
<gene>
    <name evidence="7" type="ORF">RF55_14246</name>
</gene>
<keyword evidence="3" id="KW-0347">Helicase</keyword>
<dbReference type="PANTHER" id="PTHR14025:SF20">
    <property type="entry name" value="FANCONI ANEMIA GROUP M PROTEIN"/>
    <property type="match status" value="1"/>
</dbReference>
<reference evidence="7 8" key="1">
    <citation type="submission" date="2015-04" db="EMBL/GenBank/DDBJ databases">
        <title>Lasius niger genome sequencing.</title>
        <authorList>
            <person name="Konorov E.A."/>
            <person name="Nikitin M.A."/>
            <person name="Kirill M.V."/>
            <person name="Chang P."/>
        </authorList>
    </citation>
    <scope>NUCLEOTIDE SEQUENCE [LARGE SCALE GENOMIC DNA]</scope>
    <source>
        <tissue evidence="7">Whole</tissue>
    </source>
</reference>
<feature type="domain" description="Helicase C-terminal" evidence="6">
    <location>
        <begin position="112"/>
        <end position="279"/>
    </location>
</feature>
<dbReference type="AlphaFoldDB" id="A0A0J7K8P1"/>
<dbReference type="OrthoDB" id="6513042at2759"/>
<dbReference type="PANTHER" id="PTHR14025">
    <property type="entry name" value="FANCONI ANEMIA GROUP M FANCM FAMILY MEMBER"/>
    <property type="match status" value="1"/>
</dbReference>
<evidence type="ECO:0000256" key="3">
    <source>
        <dbReference type="ARBA" id="ARBA00022806"/>
    </source>
</evidence>
<comment type="caution">
    <text evidence="7">The sequence shown here is derived from an EMBL/GenBank/DDBJ whole genome shotgun (WGS) entry which is preliminary data.</text>
</comment>